<dbReference type="AlphaFoldDB" id="A0AAV9Z4P5"/>
<gene>
    <name evidence="2" type="ORF">R3P38DRAFT_2587220</name>
</gene>
<dbReference type="EMBL" id="JAWWNJ010000213">
    <property type="protein sequence ID" value="KAK6971393.1"/>
    <property type="molecule type" value="Genomic_DNA"/>
</dbReference>
<reference evidence="2 3" key="1">
    <citation type="journal article" date="2024" name="J Genomics">
        <title>Draft genome sequencing and assembly of Favolaschia claudopus CIRM-BRFM 2984 isolated from oak limbs.</title>
        <authorList>
            <person name="Navarro D."/>
            <person name="Drula E."/>
            <person name="Chaduli D."/>
            <person name="Cazenave R."/>
            <person name="Ahrendt S."/>
            <person name="Wang J."/>
            <person name="Lipzen A."/>
            <person name="Daum C."/>
            <person name="Barry K."/>
            <person name="Grigoriev I.V."/>
            <person name="Favel A."/>
            <person name="Rosso M.N."/>
            <person name="Martin F."/>
        </authorList>
    </citation>
    <scope>NUCLEOTIDE SEQUENCE [LARGE SCALE GENOMIC DNA]</scope>
    <source>
        <strain evidence="2 3">CIRM-BRFM 2984</strain>
    </source>
</reference>
<proteinExistence type="predicted"/>
<evidence type="ECO:0000313" key="3">
    <source>
        <dbReference type="Proteomes" id="UP001362999"/>
    </source>
</evidence>
<accession>A0AAV9Z4P5</accession>
<evidence type="ECO:0000259" key="1">
    <source>
        <dbReference type="Pfam" id="PF13391"/>
    </source>
</evidence>
<dbReference type="Pfam" id="PF13391">
    <property type="entry name" value="HNH_2"/>
    <property type="match status" value="1"/>
</dbReference>
<comment type="caution">
    <text evidence="2">The sequence shown here is derived from an EMBL/GenBank/DDBJ whole genome shotgun (WGS) entry which is preliminary data.</text>
</comment>
<keyword evidence="3" id="KW-1185">Reference proteome</keyword>
<organism evidence="2 3">
    <name type="scientific">Favolaschia claudopus</name>
    <dbReference type="NCBI Taxonomy" id="2862362"/>
    <lineage>
        <taxon>Eukaryota</taxon>
        <taxon>Fungi</taxon>
        <taxon>Dikarya</taxon>
        <taxon>Basidiomycota</taxon>
        <taxon>Agaricomycotina</taxon>
        <taxon>Agaricomycetes</taxon>
        <taxon>Agaricomycetidae</taxon>
        <taxon>Agaricales</taxon>
        <taxon>Marasmiineae</taxon>
        <taxon>Mycenaceae</taxon>
        <taxon>Favolaschia</taxon>
    </lineage>
</organism>
<name>A0AAV9Z4P5_9AGAR</name>
<dbReference type="Proteomes" id="UP001362999">
    <property type="component" value="Unassembled WGS sequence"/>
</dbReference>
<feature type="domain" description="HNH nuclease" evidence="1">
    <location>
        <begin position="132"/>
        <end position="203"/>
    </location>
</feature>
<sequence length="270" mass="29916">MVNYRLYIDKSLPGLYLDVPVAVAVSRLLPVNTPCKYLRYLGYSIIGLNGVLTRRDPALEDDSDGSNEKNNVDDDEDIEQSASLNFYFTREGGGGDISYHAVDPAAFSTASATSAGSRESFREDLIGRDYACVFTNQHQGICEGTHIIPFSKGDVWLAQILETRLPVDEGETLSNLKSINDIRNGMLVSRAVHPLLEKKQMAVLRTPNPVLETTDVPEATNLNSHRYGNVLLSTNPRYTLQWLSGDEHERASVSNNADAAFRRGTWCSKM</sequence>
<dbReference type="InterPro" id="IPR003615">
    <property type="entry name" value="HNH_nuc"/>
</dbReference>
<protein>
    <recommendedName>
        <fullName evidence="1">HNH nuclease domain-containing protein</fullName>
    </recommendedName>
</protein>
<evidence type="ECO:0000313" key="2">
    <source>
        <dbReference type="EMBL" id="KAK6971393.1"/>
    </source>
</evidence>